<gene>
    <name evidence="1" type="ORF">BDV23DRAFT_193968</name>
</gene>
<organism evidence="1">
    <name type="scientific">Petromyces alliaceus</name>
    <name type="common">Aspergillus alliaceus</name>
    <dbReference type="NCBI Taxonomy" id="209559"/>
    <lineage>
        <taxon>Eukaryota</taxon>
        <taxon>Fungi</taxon>
        <taxon>Dikarya</taxon>
        <taxon>Ascomycota</taxon>
        <taxon>Pezizomycotina</taxon>
        <taxon>Eurotiomycetes</taxon>
        <taxon>Eurotiomycetidae</taxon>
        <taxon>Eurotiales</taxon>
        <taxon>Aspergillaceae</taxon>
        <taxon>Aspergillus</taxon>
        <taxon>Aspergillus subgen. Circumdati</taxon>
    </lineage>
</organism>
<name>A0A5N7C7F7_PETAA</name>
<dbReference type="Proteomes" id="UP000326877">
    <property type="component" value="Unassembled WGS sequence"/>
</dbReference>
<sequence length="365" mass="41459">MGLRGLWNLHIHEKWYRSCHPRGRTSPPEDKFTLQTIKKGAFLFSRWSVFDGFLAPTTIQVDLARIVELATLYSFGDGTNESNGEPLVSGILDIDFGMPTPMSRATGAILHRLHATDSPVFKMFSRAFLRLASWDFEVSYDSNVELPIIFASVPSWTCPRPDIYWFHRAPGSLTRHRTRVSVFLTNYSATQCSPGFRALARVLASYCWKKSQTHRETRNHSIPTKILKQCLHISEPQDAVALSQASFVAGHCYYATIPQIKDLVIRDFDSSIPCCGKREEGLCCSECCSWQHIECICTSSQVQSLRTRGRDHYLFARCREGTTCTVLDPGRINRTSSRKIRQGYRVTVGCLEKVFHLRLSKPARL</sequence>
<reference evidence="1" key="1">
    <citation type="submission" date="2019-04" db="EMBL/GenBank/DDBJ databases">
        <title>Friends and foes A comparative genomics studyof 23 Aspergillus species from section Flavi.</title>
        <authorList>
            <consortium name="DOE Joint Genome Institute"/>
            <person name="Kjaerbolling I."/>
            <person name="Vesth T."/>
            <person name="Frisvad J.C."/>
            <person name="Nybo J.L."/>
            <person name="Theobald S."/>
            <person name="Kildgaard S."/>
            <person name="Isbrandt T."/>
            <person name="Kuo A."/>
            <person name="Sato A."/>
            <person name="Lyhne E.K."/>
            <person name="Kogle M.E."/>
            <person name="Wiebenga A."/>
            <person name="Kun R.S."/>
            <person name="Lubbers R.J."/>
            <person name="Makela M.R."/>
            <person name="Barry K."/>
            <person name="Chovatia M."/>
            <person name="Clum A."/>
            <person name="Daum C."/>
            <person name="Haridas S."/>
            <person name="He G."/>
            <person name="LaButti K."/>
            <person name="Lipzen A."/>
            <person name="Mondo S."/>
            <person name="Riley R."/>
            <person name="Salamov A."/>
            <person name="Simmons B.A."/>
            <person name="Magnuson J.K."/>
            <person name="Henrissat B."/>
            <person name="Mortensen U.H."/>
            <person name="Larsen T.O."/>
            <person name="Devries R.P."/>
            <person name="Grigoriev I.V."/>
            <person name="Machida M."/>
            <person name="Baker S.E."/>
            <person name="Andersen M.R."/>
        </authorList>
    </citation>
    <scope>NUCLEOTIDE SEQUENCE [LARGE SCALE GENOMIC DNA]</scope>
    <source>
        <strain evidence="1">IBT 14317</strain>
    </source>
</reference>
<protein>
    <submittedName>
        <fullName evidence="1">Uncharacterized protein</fullName>
    </submittedName>
</protein>
<evidence type="ECO:0000313" key="1">
    <source>
        <dbReference type="EMBL" id="KAE8390064.1"/>
    </source>
</evidence>
<proteinExistence type="predicted"/>
<accession>A0A5N7C7F7</accession>
<dbReference type="OrthoDB" id="1928087at2759"/>
<dbReference type="EMBL" id="ML735258">
    <property type="protein sequence ID" value="KAE8390064.1"/>
    <property type="molecule type" value="Genomic_DNA"/>
</dbReference>
<dbReference type="AlphaFoldDB" id="A0A5N7C7F7"/>